<keyword evidence="1 4" id="KW-0489">Methyltransferase</keyword>
<reference evidence="4" key="1">
    <citation type="submission" date="2018-01" db="EMBL/GenBank/DDBJ databases">
        <authorList>
            <person name="Regsiter A."/>
            <person name="William W."/>
        </authorList>
    </citation>
    <scope>NUCLEOTIDE SEQUENCE</scope>
    <source>
        <strain evidence="4">TRIP AH-1</strain>
    </source>
</reference>
<evidence type="ECO:0000313" key="4">
    <source>
        <dbReference type="EMBL" id="SPD73433.1"/>
    </source>
</evidence>
<dbReference type="InterPro" id="IPR041698">
    <property type="entry name" value="Methyltransf_25"/>
</dbReference>
<evidence type="ECO:0000256" key="1">
    <source>
        <dbReference type="ARBA" id="ARBA00022603"/>
    </source>
</evidence>
<protein>
    <submittedName>
        <fullName evidence="4">SAM-dependent methyltransferase, type 12</fullName>
    </submittedName>
</protein>
<sequence length="243" mass="28174">MSNFEESRWADKDFSQGYRDDADIILPFRVQFIEISISLYEHFISQNPQAKVMDLGCGDGLFIQELTKSSKPLKITLVDGSAEMLAAAKRRLSGQDGTCFIKASFQQLLANDLLDENFDFIYSSLAMHHLTFDEKKKVYAYIYEHLIPDGWFIHYDVALPPSDNLEKWYLSLWRKWIKRHSSKERQEQLLTVPDQYKDNPDNVPDTLGSQLKILKDVGFINVDCFYKYGLFSLFGGSKQGRER</sequence>
<dbReference type="InterPro" id="IPR029063">
    <property type="entry name" value="SAM-dependent_MTases_sf"/>
</dbReference>
<dbReference type="Gene3D" id="3.40.50.150">
    <property type="entry name" value="Vaccinia Virus protein VP39"/>
    <property type="match status" value="1"/>
</dbReference>
<dbReference type="GO" id="GO:0008168">
    <property type="term" value="F:methyltransferase activity"/>
    <property type="evidence" value="ECO:0007669"/>
    <property type="project" value="UniProtKB-KW"/>
</dbReference>
<dbReference type="PANTHER" id="PTHR43861">
    <property type="entry name" value="TRANS-ACONITATE 2-METHYLTRANSFERASE-RELATED"/>
    <property type="match status" value="1"/>
</dbReference>
<dbReference type="SUPFAM" id="SSF53335">
    <property type="entry name" value="S-adenosyl-L-methionine-dependent methyltransferases"/>
    <property type="match status" value="1"/>
</dbReference>
<organism evidence="4">
    <name type="scientific">uncultured Desulfobacterium sp</name>
    <dbReference type="NCBI Taxonomy" id="201089"/>
    <lineage>
        <taxon>Bacteria</taxon>
        <taxon>Pseudomonadati</taxon>
        <taxon>Thermodesulfobacteriota</taxon>
        <taxon>Desulfobacteria</taxon>
        <taxon>Desulfobacterales</taxon>
        <taxon>Desulfobacteriaceae</taxon>
        <taxon>Desulfobacterium</taxon>
        <taxon>environmental samples</taxon>
    </lineage>
</organism>
<accession>A0A445MVG9</accession>
<proteinExistence type="predicted"/>
<dbReference type="GO" id="GO:0032259">
    <property type="term" value="P:methylation"/>
    <property type="evidence" value="ECO:0007669"/>
    <property type="project" value="UniProtKB-KW"/>
</dbReference>
<dbReference type="CDD" id="cd02440">
    <property type="entry name" value="AdoMet_MTases"/>
    <property type="match status" value="1"/>
</dbReference>
<gene>
    <name evidence="4" type="ORF">PITCH_A190009</name>
</gene>
<feature type="domain" description="Methyltransferase" evidence="3">
    <location>
        <begin position="52"/>
        <end position="150"/>
    </location>
</feature>
<evidence type="ECO:0000256" key="2">
    <source>
        <dbReference type="ARBA" id="ARBA00022679"/>
    </source>
</evidence>
<name>A0A445MVG9_9BACT</name>
<dbReference type="EMBL" id="OJIN01000101">
    <property type="protein sequence ID" value="SPD73433.1"/>
    <property type="molecule type" value="Genomic_DNA"/>
</dbReference>
<dbReference type="PANTHER" id="PTHR43861:SF1">
    <property type="entry name" value="TRANS-ACONITATE 2-METHYLTRANSFERASE"/>
    <property type="match status" value="1"/>
</dbReference>
<dbReference type="Pfam" id="PF13649">
    <property type="entry name" value="Methyltransf_25"/>
    <property type="match status" value="1"/>
</dbReference>
<evidence type="ECO:0000259" key="3">
    <source>
        <dbReference type="Pfam" id="PF13649"/>
    </source>
</evidence>
<keyword evidence="2 4" id="KW-0808">Transferase</keyword>
<dbReference type="AlphaFoldDB" id="A0A445MVG9"/>